<gene>
    <name evidence="3" type="ORF">HBR001_LOCUS3395</name>
</gene>
<accession>A0AAV0TSK7</accession>
<dbReference type="AlphaFoldDB" id="A0AAV0TSK7"/>
<dbReference type="GO" id="GO:0004386">
    <property type="term" value="F:helicase activity"/>
    <property type="evidence" value="ECO:0007669"/>
    <property type="project" value="InterPro"/>
</dbReference>
<reference evidence="3" key="1">
    <citation type="submission" date="2022-12" db="EMBL/GenBank/DDBJ databases">
        <authorList>
            <person name="Webb A."/>
        </authorList>
    </citation>
    <scope>NUCLEOTIDE SEQUENCE</scope>
    <source>
        <strain evidence="3">Hp1</strain>
    </source>
</reference>
<proteinExistence type="predicted"/>
<evidence type="ECO:0000256" key="1">
    <source>
        <dbReference type="SAM" id="MobiDB-lite"/>
    </source>
</evidence>
<organism evidence="3 4">
    <name type="scientific">Hyaloperonospora brassicae</name>
    <name type="common">Brassica downy mildew</name>
    <name type="synonym">Peronospora brassicae</name>
    <dbReference type="NCBI Taxonomy" id="162125"/>
    <lineage>
        <taxon>Eukaryota</taxon>
        <taxon>Sar</taxon>
        <taxon>Stramenopiles</taxon>
        <taxon>Oomycota</taxon>
        <taxon>Peronosporomycetes</taxon>
        <taxon>Peronosporales</taxon>
        <taxon>Peronosporaceae</taxon>
        <taxon>Hyaloperonospora</taxon>
    </lineage>
</organism>
<dbReference type="Proteomes" id="UP001162031">
    <property type="component" value="Unassembled WGS sequence"/>
</dbReference>
<feature type="region of interest" description="Disordered" evidence="1">
    <location>
        <begin position="1"/>
        <end position="66"/>
    </location>
</feature>
<keyword evidence="4" id="KW-1185">Reference proteome</keyword>
<dbReference type="Pfam" id="PF13086">
    <property type="entry name" value="AAA_11"/>
    <property type="match status" value="1"/>
</dbReference>
<sequence>MTTGRGTAGSGSRGGRRGRGRGTSGTRTHGRGQTRGRDGGRGGRSSGGSACGRATSTVRNEQVASNPSSLQFIRSTLRRCPNHRLKEVLDQLEKPWLTCWQEVDRLPLDALQTLLSAVARLPFSAASRARVPLPAISKAVSALLAQATHVEGDAFDENDVTLEGVKLVDRVVTSLLKATWDLNRDDVKDALDEMIAQADASLNIRLQAHRPVRSRLTALLSEVEKPWSIKVIKCEAVSVDDNVMLIDWRHPTVAWLADYKSFQPAQLPKMQLARANEGRVYRSKDEYFATIVQLWIGMTFVEGNNALLPHCTVKMGDKVCDQPLWPFPEKNSVTNCKNSQCDRYATFLCVHRQHAKGYCSKCAGEYQQRLRGPPSKHASTHIYDGTISQIKYDGTISIEQVASRKPPINPIHWKTTKRLSSPNLVGIVRLSNRGVSLRNSDEIYWGEIIFQGKSFDEYKAREIGCLTLRLLQYLDEPGNTMLTQNPSAGNAIAIIDCQTFVPEFIPVLKALEKQRQMPVPFQDGALLNLCEQADFSLEQLAVVEDAIGDESIESTASESVADTEKLVRDVICASLLDPIVDIRRDEALRGRLVISLAELVNSATLDSGQLKSFAKALIFPVHCTQGPPGTGKSYLGVVVVRALLIVRDFWKLKNREVGDPPILVLSYKNHAIDEFLLELLRSDPALDHVSRDSGFGTYYRGNSFKKLVRIGGGCSEPELEQYRERNVARSDPQVQVVSERIDGCQAFREDWIKFRDNFTPIFEAHATIVGNASSMGLEEVKAVQKAVPAASLVVATLLQMKNILNIDGKFGDKVGESIDQSVRESSENEDEMKGDSGWESIVDLVYQCVVSSPIDAVRCVLKKKPVLNNGDFAGLYEELATINNFVKTMPASYA</sequence>
<dbReference type="Gene3D" id="3.40.50.300">
    <property type="entry name" value="P-loop containing nucleotide triphosphate hydrolases"/>
    <property type="match status" value="1"/>
</dbReference>
<name>A0AAV0TSK7_HYABA</name>
<dbReference type="EMBL" id="CANTFL010000554">
    <property type="protein sequence ID" value="CAI5724574.1"/>
    <property type="molecule type" value="Genomic_DNA"/>
</dbReference>
<comment type="caution">
    <text evidence="3">The sequence shown here is derived from an EMBL/GenBank/DDBJ whole genome shotgun (WGS) entry which is preliminary data.</text>
</comment>
<evidence type="ECO:0000313" key="4">
    <source>
        <dbReference type="Proteomes" id="UP001162031"/>
    </source>
</evidence>
<evidence type="ECO:0000259" key="2">
    <source>
        <dbReference type="Pfam" id="PF13086"/>
    </source>
</evidence>
<dbReference type="GO" id="GO:0031048">
    <property type="term" value="P:regulatory ncRNA-mediated heterochromatin formation"/>
    <property type="evidence" value="ECO:0007669"/>
    <property type="project" value="TreeGrafter"/>
</dbReference>
<evidence type="ECO:0000313" key="3">
    <source>
        <dbReference type="EMBL" id="CAI5724574.1"/>
    </source>
</evidence>
<feature type="compositionally biased region" description="Gly residues" evidence="1">
    <location>
        <begin position="1"/>
        <end position="13"/>
    </location>
</feature>
<dbReference type="PANTHER" id="PTHR10887:SF341">
    <property type="entry name" value="NFX1-TYPE ZINC FINGER-CONTAINING PROTEIN 1"/>
    <property type="match status" value="1"/>
</dbReference>
<feature type="domain" description="DNA2/NAM7 helicase helicase" evidence="2">
    <location>
        <begin position="605"/>
        <end position="713"/>
    </location>
</feature>
<dbReference type="GO" id="GO:0031380">
    <property type="term" value="C:nuclear RNA-directed RNA polymerase complex"/>
    <property type="evidence" value="ECO:0007669"/>
    <property type="project" value="TreeGrafter"/>
</dbReference>
<dbReference type="InterPro" id="IPR027417">
    <property type="entry name" value="P-loop_NTPase"/>
</dbReference>
<dbReference type="InterPro" id="IPR041677">
    <property type="entry name" value="DNA2/NAM7_AAA_11"/>
</dbReference>
<dbReference type="InterPro" id="IPR045055">
    <property type="entry name" value="DNA2/NAM7-like"/>
</dbReference>
<dbReference type="PANTHER" id="PTHR10887">
    <property type="entry name" value="DNA2/NAM7 HELICASE FAMILY"/>
    <property type="match status" value="1"/>
</dbReference>
<dbReference type="SUPFAM" id="SSF52540">
    <property type="entry name" value="P-loop containing nucleoside triphosphate hydrolases"/>
    <property type="match status" value="1"/>
</dbReference>
<protein>
    <recommendedName>
        <fullName evidence="2">DNA2/NAM7 helicase helicase domain-containing protein</fullName>
    </recommendedName>
</protein>